<evidence type="ECO:0000313" key="2">
    <source>
        <dbReference type="Proteomes" id="UP001056120"/>
    </source>
</evidence>
<accession>A0ACB8ZAU0</accession>
<comment type="caution">
    <text evidence="1">The sequence shown here is derived from an EMBL/GenBank/DDBJ whole genome shotgun (WGS) entry which is preliminary data.</text>
</comment>
<gene>
    <name evidence="1" type="ORF">L1987_78095</name>
</gene>
<dbReference type="Proteomes" id="UP001056120">
    <property type="component" value="Linkage Group LG26"/>
</dbReference>
<proteinExistence type="predicted"/>
<evidence type="ECO:0000313" key="1">
    <source>
        <dbReference type="EMBL" id="KAI3695107.1"/>
    </source>
</evidence>
<name>A0ACB8ZAU0_9ASTR</name>
<reference evidence="2" key="1">
    <citation type="journal article" date="2022" name="Mol. Ecol. Resour.">
        <title>The genomes of chicory, endive, great burdock and yacon provide insights into Asteraceae palaeo-polyploidization history and plant inulin production.</title>
        <authorList>
            <person name="Fan W."/>
            <person name="Wang S."/>
            <person name="Wang H."/>
            <person name="Wang A."/>
            <person name="Jiang F."/>
            <person name="Liu H."/>
            <person name="Zhao H."/>
            <person name="Xu D."/>
            <person name="Zhang Y."/>
        </authorList>
    </citation>
    <scope>NUCLEOTIDE SEQUENCE [LARGE SCALE GENOMIC DNA]</scope>
    <source>
        <strain evidence="2">cv. Yunnan</strain>
    </source>
</reference>
<protein>
    <submittedName>
        <fullName evidence="1">Uncharacterized protein</fullName>
    </submittedName>
</protein>
<dbReference type="EMBL" id="CM042043">
    <property type="protein sequence ID" value="KAI3695107.1"/>
    <property type="molecule type" value="Genomic_DNA"/>
</dbReference>
<sequence length="450" mass="52093">MHVLSAQHVPKRPEKHVRKVSTRGCRIVKECLKAFELLKENLINAPIMAAPDWTLPFELLCNASDFAVGAVLGQRKEKNFHPIYYASNTLNDAQENYTTTEKNSWRCIALFVQKQDAKPRLIRWILLLQEFDIEICDKRGAKNVATDHLSLLECPTSAENMKLDINDNFPHEFFMSIDTICEEHPWFVDFANYLACGVIVKGLTYQQKRKFLADVKHYFWEDPYLFRVGANQLVRRCVFGDETQQVLKHYHEGPTGGHHGVTLTAKKVFDSGFFWPTIFKVAYAMVRSCEACQRVSNISSRNEMPQRPIQALITDRGTHFCNAQLENALSRYDVHHRFTIPYHPQMSGKVEVTNRGIKRILEKTVGHNRKDWSEKLDGALWAFRTAYKTPIGTTPFKLVYWKAYHLPVELEHKAYWALKTANLDLVQFGKLRFSKNQRAREIALSGVRKF</sequence>
<organism evidence="1 2">
    <name type="scientific">Smallanthus sonchifolius</name>
    <dbReference type="NCBI Taxonomy" id="185202"/>
    <lineage>
        <taxon>Eukaryota</taxon>
        <taxon>Viridiplantae</taxon>
        <taxon>Streptophyta</taxon>
        <taxon>Embryophyta</taxon>
        <taxon>Tracheophyta</taxon>
        <taxon>Spermatophyta</taxon>
        <taxon>Magnoliopsida</taxon>
        <taxon>eudicotyledons</taxon>
        <taxon>Gunneridae</taxon>
        <taxon>Pentapetalae</taxon>
        <taxon>asterids</taxon>
        <taxon>campanulids</taxon>
        <taxon>Asterales</taxon>
        <taxon>Asteraceae</taxon>
        <taxon>Asteroideae</taxon>
        <taxon>Heliantheae alliance</taxon>
        <taxon>Millerieae</taxon>
        <taxon>Smallanthus</taxon>
    </lineage>
</organism>
<keyword evidence="2" id="KW-1185">Reference proteome</keyword>
<reference evidence="1 2" key="2">
    <citation type="journal article" date="2022" name="Mol. Ecol. Resour.">
        <title>The genomes of chicory, endive, great burdock and yacon provide insights into Asteraceae paleo-polyploidization history and plant inulin production.</title>
        <authorList>
            <person name="Fan W."/>
            <person name="Wang S."/>
            <person name="Wang H."/>
            <person name="Wang A."/>
            <person name="Jiang F."/>
            <person name="Liu H."/>
            <person name="Zhao H."/>
            <person name="Xu D."/>
            <person name="Zhang Y."/>
        </authorList>
    </citation>
    <scope>NUCLEOTIDE SEQUENCE [LARGE SCALE GENOMIC DNA]</scope>
    <source>
        <strain evidence="2">cv. Yunnan</strain>
        <tissue evidence="1">Leaves</tissue>
    </source>
</reference>